<protein>
    <recommendedName>
        <fullName evidence="5">4-alpha-glucanotransferase</fullName>
        <ecNumber evidence="4">2.4.1.25</ecNumber>
    </recommendedName>
    <alternativeName>
        <fullName evidence="10">Amylomaltase</fullName>
    </alternativeName>
    <alternativeName>
        <fullName evidence="11">Disproportionating enzyme</fullName>
    </alternativeName>
</protein>
<dbReference type="PANTHER" id="PTHR32518">
    <property type="match status" value="1"/>
</dbReference>
<evidence type="ECO:0000313" key="12">
    <source>
        <dbReference type="EMBL" id="KAA5377483.1"/>
    </source>
</evidence>
<accession>A0A642PJP9</accession>
<organism evidence="12">
    <name type="scientific">Phocaeicola dorei</name>
    <dbReference type="NCBI Taxonomy" id="357276"/>
    <lineage>
        <taxon>Bacteria</taxon>
        <taxon>Pseudomonadati</taxon>
        <taxon>Bacteroidota</taxon>
        <taxon>Bacteroidia</taxon>
        <taxon>Bacteroidales</taxon>
        <taxon>Bacteroidaceae</taxon>
        <taxon>Phocaeicola</taxon>
    </lineage>
</organism>
<comment type="subcellular location">
    <subcellularLocation>
        <location evidence="2">Cytoplasm</location>
    </subcellularLocation>
</comment>
<evidence type="ECO:0000256" key="9">
    <source>
        <dbReference type="ARBA" id="ARBA00023277"/>
    </source>
</evidence>
<dbReference type="AlphaFoldDB" id="A0A642PJP9"/>
<evidence type="ECO:0000256" key="8">
    <source>
        <dbReference type="ARBA" id="ARBA00022679"/>
    </source>
</evidence>
<comment type="caution">
    <text evidence="12">The sequence shown here is derived from an EMBL/GenBank/DDBJ whole genome shotgun (WGS) entry which is preliminary data.</text>
</comment>
<proteinExistence type="inferred from homology"/>
<name>A0A642PJP9_9BACT</name>
<comment type="catalytic activity">
    <reaction evidence="1">
        <text>Transfers a segment of a (1-&gt;4)-alpha-D-glucan to a new position in an acceptor, which may be glucose or a (1-&gt;4)-alpha-D-glucan.</text>
        <dbReference type="EC" id="2.4.1.25"/>
    </reaction>
</comment>
<dbReference type="RefSeq" id="WP_202188233.1">
    <property type="nucleotide sequence ID" value="NZ_VVZE01000233.1"/>
</dbReference>
<evidence type="ECO:0000256" key="1">
    <source>
        <dbReference type="ARBA" id="ARBA00000439"/>
    </source>
</evidence>
<reference evidence="12" key="1">
    <citation type="journal article" date="2019" name="Nat. Med.">
        <title>A library of human gut bacterial isolates paired with longitudinal multiomics data enables mechanistic microbiome research.</title>
        <authorList>
            <person name="Poyet M."/>
            <person name="Groussin M."/>
            <person name="Gibbons S.M."/>
            <person name="Avila-Pacheco J."/>
            <person name="Jiang X."/>
            <person name="Kearney S.M."/>
            <person name="Perrotta A.R."/>
            <person name="Berdy B."/>
            <person name="Zhao S."/>
            <person name="Lieberman T.D."/>
            <person name="Swanson P.K."/>
            <person name="Smith M."/>
            <person name="Roesemann S."/>
            <person name="Alexander J.E."/>
            <person name="Rich S.A."/>
            <person name="Livny J."/>
            <person name="Vlamakis H."/>
            <person name="Clish C."/>
            <person name="Bullock K."/>
            <person name="Deik A."/>
            <person name="Scott J."/>
            <person name="Pierce K.A."/>
            <person name="Xavier R.J."/>
            <person name="Alm E.J."/>
        </authorList>
    </citation>
    <scope>NUCLEOTIDE SEQUENCE [LARGE SCALE GENOMIC DNA]</scope>
    <source>
        <strain evidence="12">BIOML-A8</strain>
    </source>
</reference>
<dbReference type="GO" id="GO:0005975">
    <property type="term" value="P:carbohydrate metabolic process"/>
    <property type="evidence" value="ECO:0007669"/>
    <property type="project" value="InterPro"/>
</dbReference>
<dbReference type="GO" id="GO:0004134">
    <property type="term" value="F:4-alpha-glucanotransferase activity"/>
    <property type="evidence" value="ECO:0007669"/>
    <property type="project" value="UniProtKB-EC"/>
</dbReference>
<dbReference type="Gene3D" id="3.20.20.80">
    <property type="entry name" value="Glycosidases"/>
    <property type="match status" value="1"/>
</dbReference>
<dbReference type="EMBL" id="VVZE01000233">
    <property type="protein sequence ID" value="KAA5377483.1"/>
    <property type="molecule type" value="Genomic_DNA"/>
</dbReference>
<keyword evidence="9" id="KW-0119">Carbohydrate metabolism</keyword>
<evidence type="ECO:0000256" key="11">
    <source>
        <dbReference type="ARBA" id="ARBA00031501"/>
    </source>
</evidence>
<dbReference type="GO" id="GO:0005737">
    <property type="term" value="C:cytoplasm"/>
    <property type="evidence" value="ECO:0007669"/>
    <property type="project" value="UniProtKB-SubCell"/>
</dbReference>
<keyword evidence="8 12" id="KW-0808">Transferase</keyword>
<dbReference type="SUPFAM" id="SSF51445">
    <property type="entry name" value="(Trans)glycosidases"/>
    <property type="match status" value="1"/>
</dbReference>
<dbReference type="InterPro" id="IPR003385">
    <property type="entry name" value="Glyco_hydro_77"/>
</dbReference>
<keyword evidence="6" id="KW-0963">Cytoplasm</keyword>
<sequence length="259" mass="30983">DDSIWIRDGLYALISDVLFVPDRNNPHEYHPRIGVQHDYIYRALNDWEKAAFNRLYDQYYYHRHNDFWGQQAMKKLPQLTQSTRMLVCGEDLGMIPDCVAWVMNDLRILSLEIQRMPKDPKQEFGHTDWYPYRSVCTISTHDMSTLRGWWEEDFQQTQRYYNTMLGHYGAAPATATPELCEEVVRNHLHSNSILCILSLQDWMSMDGKWRNPNVQEERINIPANPRHYWRWRMHLTLEQLMKAESLNEKIRCMIESTGR</sequence>
<feature type="non-terminal residue" evidence="12">
    <location>
        <position position="1"/>
    </location>
</feature>
<dbReference type="PANTHER" id="PTHR32518:SF3">
    <property type="entry name" value="4-ALPHA-GLUCANOTRANSFERASE"/>
    <property type="match status" value="1"/>
</dbReference>
<keyword evidence="7" id="KW-0328">Glycosyltransferase</keyword>
<dbReference type="Pfam" id="PF02446">
    <property type="entry name" value="Glyco_hydro_77"/>
    <property type="match status" value="1"/>
</dbReference>
<dbReference type="EC" id="2.4.1.25" evidence="4"/>
<evidence type="ECO:0000256" key="7">
    <source>
        <dbReference type="ARBA" id="ARBA00022676"/>
    </source>
</evidence>
<evidence type="ECO:0000256" key="3">
    <source>
        <dbReference type="ARBA" id="ARBA00005684"/>
    </source>
</evidence>
<evidence type="ECO:0000256" key="10">
    <source>
        <dbReference type="ARBA" id="ARBA00031423"/>
    </source>
</evidence>
<evidence type="ECO:0000256" key="4">
    <source>
        <dbReference type="ARBA" id="ARBA00012560"/>
    </source>
</evidence>
<comment type="similarity">
    <text evidence="3">Belongs to the disproportionating enzyme family.</text>
</comment>
<gene>
    <name evidence="12" type="ORF">F2Y44_24250</name>
</gene>
<dbReference type="InterPro" id="IPR017853">
    <property type="entry name" value="GH"/>
</dbReference>
<evidence type="ECO:0000256" key="5">
    <source>
        <dbReference type="ARBA" id="ARBA00020295"/>
    </source>
</evidence>
<evidence type="ECO:0000256" key="6">
    <source>
        <dbReference type="ARBA" id="ARBA00022490"/>
    </source>
</evidence>
<evidence type="ECO:0000256" key="2">
    <source>
        <dbReference type="ARBA" id="ARBA00004496"/>
    </source>
</evidence>